<organism evidence="1 2">
    <name type="scientific">Apiospora hydei</name>
    <dbReference type="NCBI Taxonomy" id="1337664"/>
    <lineage>
        <taxon>Eukaryota</taxon>
        <taxon>Fungi</taxon>
        <taxon>Dikarya</taxon>
        <taxon>Ascomycota</taxon>
        <taxon>Pezizomycotina</taxon>
        <taxon>Sordariomycetes</taxon>
        <taxon>Xylariomycetidae</taxon>
        <taxon>Amphisphaeriales</taxon>
        <taxon>Apiosporaceae</taxon>
        <taxon>Apiospora</taxon>
    </lineage>
</organism>
<dbReference type="GeneID" id="92045396"/>
<accession>A0ABR1W9N8</accession>
<dbReference type="RefSeq" id="XP_066667678.1">
    <property type="nucleotide sequence ID" value="XM_066812336.1"/>
</dbReference>
<reference evidence="1 2" key="1">
    <citation type="submission" date="2023-01" db="EMBL/GenBank/DDBJ databases">
        <title>Analysis of 21 Apiospora genomes using comparative genomics revels a genus with tremendous synthesis potential of carbohydrate active enzymes and secondary metabolites.</title>
        <authorList>
            <person name="Sorensen T."/>
        </authorList>
    </citation>
    <scope>NUCLEOTIDE SEQUENCE [LARGE SCALE GENOMIC DNA]</scope>
    <source>
        <strain evidence="1 2">CBS 114990</strain>
    </source>
</reference>
<comment type="caution">
    <text evidence="1">The sequence shown here is derived from an EMBL/GenBank/DDBJ whole genome shotgun (WGS) entry which is preliminary data.</text>
</comment>
<name>A0ABR1W9N8_9PEZI</name>
<evidence type="ECO:0000313" key="2">
    <source>
        <dbReference type="Proteomes" id="UP001433268"/>
    </source>
</evidence>
<sequence length="203" mass="21226">MLSNLVKRVPVASFIGGTIAAPAHSLPPAMHICYDTETPEKLCYTKPDNVLQDVLVNDVKFIAAYLHSYGAEVRTGRLFSMAATDAPDCGEWLLYARGTAQAFAKHIDNTVDSSVLFADIAATIDGGAGANATQQTASLLGCGTDGGSLGVVVDIDNPTYKSSKYPTGYVTSGILVKIVASGALELRLYIDGPARTEALAGDP</sequence>
<keyword evidence="2" id="KW-1185">Reference proteome</keyword>
<evidence type="ECO:0000313" key="1">
    <source>
        <dbReference type="EMBL" id="KAK8080203.1"/>
    </source>
</evidence>
<proteinExistence type="predicted"/>
<gene>
    <name evidence="1" type="ORF">PG997_008021</name>
</gene>
<protein>
    <submittedName>
        <fullName evidence="1">Uncharacterized protein</fullName>
    </submittedName>
</protein>
<dbReference type="Proteomes" id="UP001433268">
    <property type="component" value="Unassembled WGS sequence"/>
</dbReference>
<dbReference type="EMBL" id="JAQQWN010000006">
    <property type="protein sequence ID" value="KAK8080203.1"/>
    <property type="molecule type" value="Genomic_DNA"/>
</dbReference>